<evidence type="ECO:0000313" key="3">
    <source>
        <dbReference type="EMBL" id="GMR49560.1"/>
    </source>
</evidence>
<dbReference type="Pfam" id="PF13358">
    <property type="entry name" value="DDE_3"/>
    <property type="match status" value="1"/>
</dbReference>
<dbReference type="SUPFAM" id="SSF46689">
    <property type="entry name" value="Homeodomain-like"/>
    <property type="match status" value="1"/>
</dbReference>
<dbReference type="GO" id="GO:0003676">
    <property type="term" value="F:nucleic acid binding"/>
    <property type="evidence" value="ECO:0007669"/>
    <property type="project" value="InterPro"/>
</dbReference>
<comment type="subcellular location">
    <subcellularLocation>
        <location evidence="1">Nucleus</location>
    </subcellularLocation>
</comment>
<comment type="caution">
    <text evidence="3">The sequence shown here is derived from an EMBL/GenBank/DDBJ whole genome shotgun (WGS) entry which is preliminary data.</text>
</comment>
<dbReference type="PANTHER" id="PTHR23022">
    <property type="entry name" value="TRANSPOSABLE ELEMENT-RELATED"/>
    <property type="match status" value="1"/>
</dbReference>
<reference evidence="4" key="1">
    <citation type="submission" date="2022-10" db="EMBL/GenBank/DDBJ databases">
        <title>Genome assembly of Pristionchus species.</title>
        <authorList>
            <person name="Yoshida K."/>
            <person name="Sommer R.J."/>
        </authorList>
    </citation>
    <scope>NUCLEOTIDE SEQUENCE [LARGE SCALE GENOMIC DNA]</scope>
    <source>
        <strain evidence="4">RS5460</strain>
    </source>
</reference>
<gene>
    <name evidence="3" type="ORF">PMAYCL1PPCAC_19755</name>
</gene>
<dbReference type="InterPro" id="IPR009057">
    <property type="entry name" value="Homeodomain-like_sf"/>
</dbReference>
<dbReference type="Gene3D" id="3.30.420.10">
    <property type="entry name" value="Ribonuclease H-like superfamily/Ribonuclease H"/>
    <property type="match status" value="1"/>
</dbReference>
<feature type="domain" description="Tc1-like transposase DDE" evidence="2">
    <location>
        <begin position="139"/>
        <end position="288"/>
    </location>
</feature>
<proteinExistence type="predicted"/>
<organism evidence="3 4">
    <name type="scientific">Pristionchus mayeri</name>
    <dbReference type="NCBI Taxonomy" id="1317129"/>
    <lineage>
        <taxon>Eukaryota</taxon>
        <taxon>Metazoa</taxon>
        <taxon>Ecdysozoa</taxon>
        <taxon>Nematoda</taxon>
        <taxon>Chromadorea</taxon>
        <taxon>Rhabditida</taxon>
        <taxon>Rhabditina</taxon>
        <taxon>Diplogasteromorpha</taxon>
        <taxon>Diplogasteroidea</taxon>
        <taxon>Neodiplogasteridae</taxon>
        <taxon>Pristionchus</taxon>
    </lineage>
</organism>
<name>A0AAN5I2Y0_9BILA</name>
<evidence type="ECO:0000256" key="1">
    <source>
        <dbReference type="ARBA" id="ARBA00004123"/>
    </source>
</evidence>
<protein>
    <recommendedName>
        <fullName evidence="2">Tc1-like transposase DDE domain-containing protein</fullName>
    </recommendedName>
</protein>
<evidence type="ECO:0000259" key="2">
    <source>
        <dbReference type="Pfam" id="PF13358"/>
    </source>
</evidence>
<dbReference type="EMBL" id="BTRK01000004">
    <property type="protein sequence ID" value="GMR49560.1"/>
    <property type="molecule type" value="Genomic_DNA"/>
</dbReference>
<dbReference type="PANTHER" id="PTHR23022:SF134">
    <property type="entry name" value="TRANSPOSABLE ELEMENT TC1 TRANSPOSASE"/>
    <property type="match status" value="1"/>
</dbReference>
<dbReference type="AlphaFoldDB" id="A0AAN5I2Y0"/>
<keyword evidence="4" id="KW-1185">Reference proteome</keyword>
<accession>A0AAN5I2Y0</accession>
<dbReference type="InterPro" id="IPR038717">
    <property type="entry name" value="Tc1-like_DDE_dom"/>
</dbReference>
<dbReference type="Proteomes" id="UP001328107">
    <property type="component" value="Unassembled WGS sequence"/>
</dbReference>
<dbReference type="InterPro" id="IPR052338">
    <property type="entry name" value="Transposase_5"/>
</dbReference>
<dbReference type="GO" id="GO:0005634">
    <property type="term" value="C:nucleus"/>
    <property type="evidence" value="ECO:0007669"/>
    <property type="project" value="UniProtKB-SubCell"/>
</dbReference>
<evidence type="ECO:0000313" key="4">
    <source>
        <dbReference type="Proteomes" id="UP001328107"/>
    </source>
</evidence>
<sequence length="332" mass="39116">MSHEYERIFAMKDEGKSMSEIADKMGMDRRTVKTILESISTEKEYRPYSLTDASKWEEIKARIIELHKMNKEVFTWKIIEDIKEKFNESIGYYCVSQVRQEAGIVGKQRKYGHFVREPNREKRVDWAVGTRSRKEMFLDVIFADEASVDIENETGHVWVQSDDVYGHVSMKPKHRQRVMIWLGISMMGPTEVKILGPKETLKADDYTRILEDYYLPAAKKLYGKRCRLAHDNAPVHTARHTIERMAEMGIDVMPWPAESPDMMPIENAFAYLKQTLRSHYKPKNKAELVESIRKFKDEFLTREYCQRTIRHIHTAMRQVIRREGHPVRGKKD</sequence>
<dbReference type="InterPro" id="IPR036397">
    <property type="entry name" value="RNaseH_sf"/>
</dbReference>